<gene>
    <name evidence="2" type="ORF">GCM10023176_37850</name>
</gene>
<dbReference type="EMBL" id="BAABGU010000020">
    <property type="protein sequence ID" value="GAA4573238.1"/>
    <property type="molecule type" value="Genomic_DNA"/>
</dbReference>
<feature type="transmembrane region" description="Helical" evidence="1">
    <location>
        <begin position="91"/>
        <end position="114"/>
    </location>
</feature>
<keyword evidence="3" id="KW-1185">Reference proteome</keyword>
<protein>
    <recommendedName>
        <fullName evidence="4">DUF2946 domain-containing protein</fullName>
    </recommendedName>
</protein>
<sequence>MVVVRTAAAVTTGRWVRLLLLLCTLIGLAAMHTLGHGAHGSGGPGSAGHRTGHPAAEHAAAPAGMALAAGCPGDGCRPDAVLPLGHLGGDLSGWSVCLAVLGTFAVALLVAVLLRLGWRPVGPAARGSVRLSLGPRAPPPRPLGLRLATASVLRR</sequence>
<evidence type="ECO:0000256" key="1">
    <source>
        <dbReference type="SAM" id="Phobius"/>
    </source>
</evidence>
<dbReference type="Proteomes" id="UP001500307">
    <property type="component" value="Unassembled WGS sequence"/>
</dbReference>
<proteinExistence type="predicted"/>
<comment type="caution">
    <text evidence="2">The sequence shown here is derived from an EMBL/GenBank/DDBJ whole genome shotgun (WGS) entry which is preliminary data.</text>
</comment>
<evidence type="ECO:0000313" key="3">
    <source>
        <dbReference type="Proteomes" id="UP001500307"/>
    </source>
</evidence>
<reference evidence="3" key="1">
    <citation type="journal article" date="2019" name="Int. J. Syst. Evol. Microbiol.">
        <title>The Global Catalogue of Microorganisms (GCM) 10K type strain sequencing project: providing services to taxonomists for standard genome sequencing and annotation.</title>
        <authorList>
            <consortium name="The Broad Institute Genomics Platform"/>
            <consortium name="The Broad Institute Genome Sequencing Center for Infectious Disease"/>
            <person name="Wu L."/>
            <person name="Ma J."/>
        </authorList>
    </citation>
    <scope>NUCLEOTIDE SEQUENCE [LARGE SCALE GENOMIC DNA]</scope>
    <source>
        <strain evidence="3">JCM 3175</strain>
    </source>
</reference>
<keyword evidence="1" id="KW-0812">Transmembrane</keyword>
<accession>A0ABP8SPG0</accession>
<evidence type="ECO:0000313" key="2">
    <source>
        <dbReference type="EMBL" id="GAA4573238.1"/>
    </source>
</evidence>
<keyword evidence="1" id="KW-0472">Membrane</keyword>
<evidence type="ECO:0008006" key="4">
    <source>
        <dbReference type="Google" id="ProtNLM"/>
    </source>
</evidence>
<name>A0ABP8SPG0_9ACTN</name>
<organism evidence="2 3">
    <name type="scientific">Micromonospora coerulea</name>
    <dbReference type="NCBI Taxonomy" id="47856"/>
    <lineage>
        <taxon>Bacteria</taxon>
        <taxon>Bacillati</taxon>
        <taxon>Actinomycetota</taxon>
        <taxon>Actinomycetes</taxon>
        <taxon>Micromonosporales</taxon>
        <taxon>Micromonosporaceae</taxon>
        <taxon>Micromonospora</taxon>
    </lineage>
</organism>
<keyword evidence="1" id="KW-1133">Transmembrane helix</keyword>